<comment type="similarity">
    <text evidence="1">Belongs to the mycobacterial PPE family.</text>
</comment>
<dbReference type="Proteomes" id="UP001064782">
    <property type="component" value="Unassembled WGS sequence"/>
</dbReference>
<dbReference type="PANTHER" id="PTHR46766:SF1">
    <property type="entry name" value="GLUTAMINE-RICH PROTEIN 2"/>
    <property type="match status" value="1"/>
</dbReference>
<dbReference type="GO" id="GO:0052572">
    <property type="term" value="P:response to host immune response"/>
    <property type="evidence" value="ECO:0007669"/>
    <property type="project" value="TreeGrafter"/>
</dbReference>
<evidence type="ECO:0000313" key="7">
    <source>
        <dbReference type="EMBL" id="GLD28202.1"/>
    </source>
</evidence>
<name>A0A9P3UXG4_9MYCO</name>
<dbReference type="Gene3D" id="1.20.1260.20">
    <property type="entry name" value="PPE superfamily"/>
    <property type="match status" value="1"/>
</dbReference>
<dbReference type="Proteomes" id="UP001165663">
    <property type="component" value="Unassembled WGS sequence"/>
</dbReference>
<dbReference type="RefSeq" id="WP_238304451.1">
    <property type="nucleotide sequence ID" value="NZ_BRXE01000002.1"/>
</dbReference>
<feature type="transmembrane region" description="Helical" evidence="3">
    <location>
        <begin position="265"/>
        <end position="286"/>
    </location>
</feature>
<evidence type="ECO:0000259" key="4">
    <source>
        <dbReference type="Pfam" id="PF00823"/>
    </source>
</evidence>
<protein>
    <submittedName>
        <fullName evidence="7">PPE family protein</fullName>
    </submittedName>
</protein>
<feature type="region of interest" description="Disordered" evidence="2">
    <location>
        <begin position="392"/>
        <end position="490"/>
    </location>
</feature>
<feature type="transmembrane region" description="Helical" evidence="3">
    <location>
        <begin position="236"/>
        <end position="258"/>
    </location>
</feature>
<feature type="domain" description="PPE" evidence="4">
    <location>
        <begin position="6"/>
        <end position="168"/>
    </location>
</feature>
<dbReference type="InterPro" id="IPR043641">
    <property type="entry name" value="PPE-PPW_C"/>
</dbReference>
<dbReference type="InterPro" id="IPR038332">
    <property type="entry name" value="PPE_sf"/>
</dbReference>
<feature type="domain" description="PPE-PPW subfamily C-terminal" evidence="5">
    <location>
        <begin position="434"/>
        <end position="479"/>
    </location>
</feature>
<comment type="caution">
    <text evidence="7">The sequence shown here is derived from an EMBL/GenBank/DDBJ whole genome shotgun (WGS) entry which is preliminary data.</text>
</comment>
<keyword evidence="3" id="KW-1133">Transmembrane helix</keyword>
<gene>
    <name evidence="7" type="ORF">Mkiyose1413_00850</name>
    <name evidence="6" type="ORF">SRL2020028_04570</name>
</gene>
<organism evidence="7 8">
    <name type="scientific">Mycobacterium kiyosense</name>
    <dbReference type="NCBI Taxonomy" id="2871094"/>
    <lineage>
        <taxon>Bacteria</taxon>
        <taxon>Bacillati</taxon>
        <taxon>Actinomycetota</taxon>
        <taxon>Actinomycetes</taxon>
        <taxon>Mycobacteriales</taxon>
        <taxon>Mycobacteriaceae</taxon>
        <taxon>Mycobacterium</taxon>
    </lineage>
</organism>
<evidence type="ECO:0000256" key="2">
    <source>
        <dbReference type="SAM" id="MobiDB-lite"/>
    </source>
</evidence>
<evidence type="ECO:0000259" key="5">
    <source>
        <dbReference type="Pfam" id="PF18878"/>
    </source>
</evidence>
<reference evidence="7" key="1">
    <citation type="submission" date="2022-08" db="EMBL/GenBank/DDBJ databases">
        <title>Mycobacterium kiyosense sp. nov., scotochromogenic slow-glowing species isolated from respiratory specimens.</title>
        <authorList>
            <person name="Fukano H."/>
            <person name="Kazumi Y."/>
            <person name="Sakagami N."/>
            <person name="Ato M."/>
            <person name="Mitarai S."/>
            <person name="Hoshino Y."/>
        </authorList>
    </citation>
    <scope>NUCLEOTIDE SEQUENCE</scope>
    <source>
        <strain evidence="7">1413</strain>
        <strain evidence="6">SRL2020-028</strain>
    </source>
</reference>
<dbReference type="InterPro" id="IPR000030">
    <property type="entry name" value="PPE_dom"/>
</dbReference>
<dbReference type="GeneID" id="83627545"/>
<dbReference type="EMBL" id="BRXE01000002">
    <property type="protein sequence ID" value="GLB81201.1"/>
    <property type="molecule type" value="Genomic_DNA"/>
</dbReference>
<keyword evidence="3" id="KW-0812">Transmembrane</keyword>
<dbReference type="AlphaFoldDB" id="A0A9P3UXG4"/>
<sequence>MTAPVWMAAPPEVHSTLLSSGAGSGPLLAAAAAWAALGAEYAAVAAELSAAVAAVQAGSWEGPTAAAYTTAHVPYLAWLTRMSADSAGAAARHEVAAAAYSAALAAMPTMAELTANHVLHGVLVATNFFGINTIPIAVNEADYIRMWVQAATTMSVYQAVSSAALTSAAPAEQSPQILAAQAAPAEPATTPPTDPIEELLAWSEHFTSMYRALKGLILDPFGTVIQLITDFATNPVAAFTTWLPLIYVFLYAATFAVMGTPIYNAIAAPFGVIPLALALCTITVAAEVPAELVAEVPAVPAEQHITPVVSITPALTTAGVAPAPSSLPAQAPAATATATAPPPSGFQGFAYLVGGPGPGPTMGPALRTRASASAPASGIAAASAASAAASARAKARRRRRGDVKNRGYRDEYLTLDDAPNWTPEETPTDDVTGSDAGAGSLGFTGTATKSSIRAATGLTTLAGDSFTDRPRLPMMPGTWPPDPADAAETQ</sequence>
<feature type="compositionally biased region" description="Polar residues" evidence="2">
    <location>
        <begin position="443"/>
        <end position="459"/>
    </location>
</feature>
<dbReference type="SUPFAM" id="SSF140459">
    <property type="entry name" value="PE/PPE dimer-like"/>
    <property type="match status" value="1"/>
</dbReference>
<keyword evidence="3" id="KW-0472">Membrane</keyword>
<evidence type="ECO:0000256" key="1">
    <source>
        <dbReference type="ARBA" id="ARBA00010652"/>
    </source>
</evidence>
<dbReference type="EMBL" id="BRZI01000001">
    <property type="protein sequence ID" value="GLD28202.1"/>
    <property type="molecule type" value="Genomic_DNA"/>
</dbReference>
<dbReference type="Pfam" id="PF00823">
    <property type="entry name" value="PPE"/>
    <property type="match status" value="1"/>
</dbReference>
<dbReference type="Pfam" id="PF18878">
    <property type="entry name" value="PPE-PPW"/>
    <property type="match status" value="1"/>
</dbReference>
<feature type="compositionally biased region" description="Basic and acidic residues" evidence="2">
    <location>
        <begin position="402"/>
        <end position="412"/>
    </location>
</feature>
<keyword evidence="8" id="KW-1185">Reference proteome</keyword>
<evidence type="ECO:0000313" key="6">
    <source>
        <dbReference type="EMBL" id="GLB81201.1"/>
    </source>
</evidence>
<dbReference type="PANTHER" id="PTHR46766">
    <property type="entry name" value="GLUTAMINE-RICH PROTEIN 2"/>
    <property type="match status" value="1"/>
</dbReference>
<accession>A0A9P3UXG4</accession>
<evidence type="ECO:0000256" key="3">
    <source>
        <dbReference type="SAM" id="Phobius"/>
    </source>
</evidence>
<evidence type="ECO:0000313" key="8">
    <source>
        <dbReference type="Proteomes" id="UP001064782"/>
    </source>
</evidence>
<proteinExistence type="inferred from homology"/>